<dbReference type="Proteomes" id="UP000822184">
    <property type="component" value="Unassembled WGS sequence"/>
</dbReference>
<dbReference type="AlphaFoldDB" id="A0AAE5H911"/>
<organism evidence="1 2">
    <name type="scientific">Clostridium beijerinckii</name>
    <name type="common">Clostridium MP</name>
    <dbReference type="NCBI Taxonomy" id="1520"/>
    <lineage>
        <taxon>Bacteria</taxon>
        <taxon>Bacillati</taxon>
        <taxon>Bacillota</taxon>
        <taxon>Clostridia</taxon>
        <taxon>Eubacteriales</taxon>
        <taxon>Clostridiaceae</taxon>
        <taxon>Clostridium</taxon>
    </lineage>
</organism>
<protein>
    <recommendedName>
        <fullName evidence="3">Phenazine biosynthesis protein</fullName>
    </recommendedName>
</protein>
<dbReference type="RefSeq" id="WP_023976601.1">
    <property type="nucleotide sequence ID" value="NZ_JABTDW010000001.1"/>
</dbReference>
<proteinExistence type="predicted"/>
<evidence type="ECO:0008006" key="3">
    <source>
        <dbReference type="Google" id="ProtNLM"/>
    </source>
</evidence>
<dbReference type="InterPro" id="IPR042099">
    <property type="entry name" value="ANL_N_sf"/>
</dbReference>
<evidence type="ECO:0000313" key="2">
    <source>
        <dbReference type="Proteomes" id="UP000822184"/>
    </source>
</evidence>
<comment type="caution">
    <text evidence="1">The sequence shown here is derived from an EMBL/GenBank/DDBJ whole genome shotgun (WGS) entry which is preliminary data.</text>
</comment>
<name>A0AAE5H911_CLOBE</name>
<dbReference type="SUPFAM" id="SSF56801">
    <property type="entry name" value="Acetyl-CoA synthetase-like"/>
    <property type="match status" value="1"/>
</dbReference>
<accession>A0AAE5H911</accession>
<evidence type="ECO:0000313" key="1">
    <source>
        <dbReference type="EMBL" id="NSB17163.1"/>
    </source>
</evidence>
<gene>
    <name evidence="1" type="ORF">BCD95_005422</name>
</gene>
<sequence length="364" mass="41952">MLDLFNLKEAYKKVSIDDVVVSTIKWHFSEETGSKYWLEKKRTLDFDPLIDIKSFDDLQKFDDITEDFRHIKAEDLIPKGLMKLGWNFSVFESGGTTGKPQRITDMYSRGKSLDWVNELMDRVGIEGEQNGNWLHIGPTGPHIVGKSIGRLAKEKKKLCYYIDFDPRWVKKAAKSGNKELIREYVKHILEQMEDVLRSQNISVLFLTPSVLEAISKSEQAVELINNKVSAIIWAGTSMDEENLFAYENYLFPKVKFFGLYGNTLMGIAPQREKYSDDNYSCVYQSFYPFSVIKVVDFDNQLKQVEYGQTGQVCISLMTPDIFIPWHLERDQVVRIKPQGKYTWDGVANVKPITSLEDSIVEGVY</sequence>
<dbReference type="EMBL" id="JABTDW010000001">
    <property type="protein sequence ID" value="NSB17163.1"/>
    <property type="molecule type" value="Genomic_DNA"/>
</dbReference>
<reference evidence="1" key="1">
    <citation type="submission" date="2020-06" db="EMBL/GenBank/DDBJ databases">
        <title>Genomic insights into acetone-butanol-ethanol (ABE) fermentation by sequencing solventogenic clostridia strains.</title>
        <authorList>
            <person name="Brown S."/>
        </authorList>
    </citation>
    <scope>NUCLEOTIDE SEQUENCE</scope>
    <source>
        <strain evidence="1">DJ123</strain>
    </source>
</reference>
<dbReference type="Gene3D" id="3.40.50.12780">
    <property type="entry name" value="N-terminal domain of ligase-like"/>
    <property type="match status" value="1"/>
</dbReference>